<dbReference type="EMBL" id="JAIULA010000016">
    <property type="protein sequence ID" value="MCP0887355.1"/>
    <property type="molecule type" value="Genomic_DNA"/>
</dbReference>
<name>A0A9X2JM63_9LACO</name>
<dbReference type="AlphaFoldDB" id="A0A9X2JM63"/>
<comment type="caution">
    <text evidence="2">The sequence shown here is derived from an EMBL/GenBank/DDBJ whole genome shotgun (WGS) entry which is preliminary data.</text>
</comment>
<dbReference type="InterPro" id="IPR031616">
    <property type="entry name" value="BsrE-like"/>
</dbReference>
<sequence length="60" mass="6423">MALLIGGGAYGVKTLETTNPNERSCLVSIADALQLMLGFGTFTVTLIALVVELIKNQRKK</sequence>
<protein>
    <submittedName>
        <fullName evidence="2">Holin-like toxin</fullName>
    </submittedName>
</protein>
<keyword evidence="1" id="KW-0472">Membrane</keyword>
<dbReference type="Pfam" id="PF16935">
    <property type="entry name" value="Hol_Tox"/>
    <property type="match status" value="1"/>
</dbReference>
<dbReference type="Proteomes" id="UP001139006">
    <property type="component" value="Unassembled WGS sequence"/>
</dbReference>
<evidence type="ECO:0000313" key="3">
    <source>
        <dbReference type="Proteomes" id="UP001139006"/>
    </source>
</evidence>
<gene>
    <name evidence="2" type="ORF">LB941_08410</name>
</gene>
<keyword evidence="1" id="KW-1133">Transmembrane helix</keyword>
<proteinExistence type="predicted"/>
<accession>A0A9X2JM63</accession>
<reference evidence="2 3" key="1">
    <citation type="journal article" date="2023" name="Int. J. Syst. Evol. Microbiol.">
        <title>Ligilactobacillus ubinensis sp. nov., a novel species isolated from the wild ferment of a durian fruit (Durio zibethinus).</title>
        <authorList>
            <person name="Heng Y.C."/>
            <person name="Menon N."/>
            <person name="Chen B."/>
            <person name="Loo B.Z.L."/>
            <person name="Wong G.W.J."/>
            <person name="Lim A.C.H."/>
            <person name="Silvaraju S."/>
            <person name="Kittelmann S."/>
        </authorList>
    </citation>
    <scope>NUCLEOTIDE SEQUENCE [LARGE SCALE GENOMIC DNA]</scope>
    <source>
        <strain evidence="2 3">WILCCON 0076</strain>
    </source>
</reference>
<evidence type="ECO:0000313" key="2">
    <source>
        <dbReference type="EMBL" id="MCP0887355.1"/>
    </source>
</evidence>
<feature type="transmembrane region" description="Helical" evidence="1">
    <location>
        <begin position="32"/>
        <end position="54"/>
    </location>
</feature>
<organism evidence="2 3">
    <name type="scientific">Ligilactobacillus ubinensis</name>
    <dbReference type="NCBI Taxonomy" id="2876789"/>
    <lineage>
        <taxon>Bacteria</taxon>
        <taxon>Bacillati</taxon>
        <taxon>Bacillota</taxon>
        <taxon>Bacilli</taxon>
        <taxon>Lactobacillales</taxon>
        <taxon>Lactobacillaceae</taxon>
        <taxon>Ligilactobacillus</taxon>
    </lineage>
</organism>
<keyword evidence="3" id="KW-1185">Reference proteome</keyword>
<dbReference type="RefSeq" id="WP_253361132.1">
    <property type="nucleotide sequence ID" value="NZ_JAIULA010000016.1"/>
</dbReference>
<keyword evidence="1" id="KW-0812">Transmembrane</keyword>
<evidence type="ECO:0000256" key="1">
    <source>
        <dbReference type="SAM" id="Phobius"/>
    </source>
</evidence>